<evidence type="ECO:0000313" key="2">
    <source>
        <dbReference type="Proteomes" id="UP000886523"/>
    </source>
</evidence>
<evidence type="ECO:0000313" key="1">
    <source>
        <dbReference type="EMBL" id="KAF9507792.1"/>
    </source>
</evidence>
<accession>A0A9P6AL24</accession>
<dbReference type="Proteomes" id="UP000886523">
    <property type="component" value="Unassembled WGS sequence"/>
</dbReference>
<sequence>MWKTQMILSNCNINHCSPVPSFYLVLKYQGSKACAPFLKLLHPQSIPSNNNVQYLVFICLVILWTRGERNADLATARSIQDQIKDDGGFQGSTSFYIARKLAKLIDEYTAL</sequence>
<comment type="caution">
    <text evidence="1">The sequence shown here is derived from an EMBL/GenBank/DDBJ whole genome shotgun (WGS) entry which is preliminary data.</text>
</comment>
<name>A0A9P6AL24_9AGAM</name>
<organism evidence="1 2">
    <name type="scientific">Hydnum rufescens UP504</name>
    <dbReference type="NCBI Taxonomy" id="1448309"/>
    <lineage>
        <taxon>Eukaryota</taxon>
        <taxon>Fungi</taxon>
        <taxon>Dikarya</taxon>
        <taxon>Basidiomycota</taxon>
        <taxon>Agaricomycotina</taxon>
        <taxon>Agaricomycetes</taxon>
        <taxon>Cantharellales</taxon>
        <taxon>Hydnaceae</taxon>
        <taxon>Hydnum</taxon>
    </lineage>
</organism>
<reference evidence="1" key="1">
    <citation type="journal article" date="2020" name="Nat. Commun.">
        <title>Large-scale genome sequencing of mycorrhizal fungi provides insights into the early evolution of symbiotic traits.</title>
        <authorList>
            <person name="Miyauchi S."/>
            <person name="Kiss E."/>
            <person name="Kuo A."/>
            <person name="Drula E."/>
            <person name="Kohler A."/>
            <person name="Sanchez-Garcia M."/>
            <person name="Morin E."/>
            <person name="Andreopoulos B."/>
            <person name="Barry K.W."/>
            <person name="Bonito G."/>
            <person name="Buee M."/>
            <person name="Carver A."/>
            <person name="Chen C."/>
            <person name="Cichocki N."/>
            <person name="Clum A."/>
            <person name="Culley D."/>
            <person name="Crous P.W."/>
            <person name="Fauchery L."/>
            <person name="Girlanda M."/>
            <person name="Hayes R.D."/>
            <person name="Keri Z."/>
            <person name="LaButti K."/>
            <person name="Lipzen A."/>
            <person name="Lombard V."/>
            <person name="Magnuson J."/>
            <person name="Maillard F."/>
            <person name="Murat C."/>
            <person name="Nolan M."/>
            <person name="Ohm R.A."/>
            <person name="Pangilinan J."/>
            <person name="Pereira M.F."/>
            <person name="Perotto S."/>
            <person name="Peter M."/>
            <person name="Pfister S."/>
            <person name="Riley R."/>
            <person name="Sitrit Y."/>
            <person name="Stielow J.B."/>
            <person name="Szollosi G."/>
            <person name="Zifcakova L."/>
            <person name="Stursova M."/>
            <person name="Spatafora J.W."/>
            <person name="Tedersoo L."/>
            <person name="Vaario L.M."/>
            <person name="Yamada A."/>
            <person name="Yan M."/>
            <person name="Wang P."/>
            <person name="Xu J."/>
            <person name="Bruns T."/>
            <person name="Baldrian P."/>
            <person name="Vilgalys R."/>
            <person name="Dunand C."/>
            <person name="Henrissat B."/>
            <person name="Grigoriev I.V."/>
            <person name="Hibbett D."/>
            <person name="Nagy L.G."/>
            <person name="Martin F.M."/>
        </authorList>
    </citation>
    <scope>NUCLEOTIDE SEQUENCE</scope>
    <source>
        <strain evidence="1">UP504</strain>
    </source>
</reference>
<dbReference type="EMBL" id="MU129072">
    <property type="protein sequence ID" value="KAF9507792.1"/>
    <property type="molecule type" value="Genomic_DNA"/>
</dbReference>
<proteinExistence type="predicted"/>
<gene>
    <name evidence="1" type="ORF">BS47DRAFT_275136</name>
</gene>
<dbReference type="AlphaFoldDB" id="A0A9P6AL24"/>
<protein>
    <submittedName>
        <fullName evidence="1">Uncharacterized protein</fullName>
    </submittedName>
</protein>
<keyword evidence="2" id="KW-1185">Reference proteome</keyword>